<proteinExistence type="predicted"/>
<gene>
    <name evidence="1" type="ORF">FDK22_02450</name>
</gene>
<dbReference type="OrthoDB" id="5338644at2"/>
<comment type="caution">
    <text evidence="1">The sequence shown here is derived from an EMBL/GenBank/DDBJ whole genome shotgun (WGS) entry which is preliminary data.</text>
</comment>
<accession>A0A5R8Y465</accession>
<reference evidence="1 2" key="1">
    <citation type="submission" date="2019-05" db="EMBL/GenBank/DDBJ databases">
        <title>Arcobacter sp. nov., isolated from sea sediment.</title>
        <authorList>
            <person name="Kim W."/>
        </authorList>
    </citation>
    <scope>NUCLEOTIDE SEQUENCE [LARGE SCALE GENOMIC DNA]</scope>
    <source>
        <strain evidence="1 2">CAU 1517</strain>
    </source>
</reference>
<dbReference type="AlphaFoldDB" id="A0A5R8Y465"/>
<organism evidence="1 2">
    <name type="scientific">Arcobacter arenosus</name>
    <dbReference type="NCBI Taxonomy" id="2576037"/>
    <lineage>
        <taxon>Bacteria</taxon>
        <taxon>Pseudomonadati</taxon>
        <taxon>Campylobacterota</taxon>
        <taxon>Epsilonproteobacteria</taxon>
        <taxon>Campylobacterales</taxon>
        <taxon>Arcobacteraceae</taxon>
        <taxon>Arcobacter</taxon>
    </lineage>
</organism>
<dbReference type="Proteomes" id="UP000308901">
    <property type="component" value="Unassembled WGS sequence"/>
</dbReference>
<dbReference type="PROSITE" id="PS51257">
    <property type="entry name" value="PROKAR_LIPOPROTEIN"/>
    <property type="match status" value="1"/>
</dbReference>
<dbReference type="EMBL" id="VANU01000001">
    <property type="protein sequence ID" value="TLP40899.1"/>
    <property type="molecule type" value="Genomic_DNA"/>
</dbReference>
<name>A0A5R8Y465_9BACT</name>
<dbReference type="RefSeq" id="WP_138151301.1">
    <property type="nucleotide sequence ID" value="NZ_VANU01000001.1"/>
</dbReference>
<evidence type="ECO:0000313" key="2">
    <source>
        <dbReference type="Proteomes" id="UP000308901"/>
    </source>
</evidence>
<sequence>MAVKNILIIFITSLLFTACVPKQDDVKEVFQTNSATIIKKDYKDIQKHLISLKKKLDLRNPKDFSKKYEKRIYTLLNEMDGSFVLKYRNQVLTKYKDYLQIAFSKDEVVNRNDYLILGIYYLIHDTYNLNDSHKLGAFEYDEEKLKKMHANLQILRWKIKHDKDLNGNYLFLTWQNNWQVELQKIFKEEEIIDYSKIKDLKFIKENKETIFSSSNFSFEVLLTQMIDDVENSLQALGEEPKELTVKTLFLFL</sequence>
<evidence type="ECO:0000313" key="1">
    <source>
        <dbReference type="EMBL" id="TLP40899.1"/>
    </source>
</evidence>
<keyword evidence="2" id="KW-1185">Reference proteome</keyword>
<protein>
    <recommendedName>
        <fullName evidence="3">Lipoprotein</fullName>
    </recommendedName>
</protein>
<evidence type="ECO:0008006" key="3">
    <source>
        <dbReference type="Google" id="ProtNLM"/>
    </source>
</evidence>